<dbReference type="AlphaFoldDB" id="A0A1M4UW87"/>
<comment type="subcellular location">
    <subcellularLocation>
        <location evidence="6">Cell membrane</location>
        <topology evidence="6">Multi-pass membrane protein</topology>
    </subcellularLocation>
    <subcellularLocation>
        <location evidence="1">Membrane</location>
        <topology evidence="1">Multi-pass membrane protein</topology>
    </subcellularLocation>
</comment>
<dbReference type="PANTHER" id="PTHR30477">
    <property type="entry name" value="ABC-TRANSPORTER METAL-BINDING PROTEIN"/>
    <property type="match status" value="1"/>
</dbReference>
<evidence type="ECO:0000256" key="2">
    <source>
        <dbReference type="ARBA" id="ARBA00008034"/>
    </source>
</evidence>
<organism evidence="8 9">
    <name type="scientific">Schwartzia succinivorans DSM 10502</name>
    <dbReference type="NCBI Taxonomy" id="1123243"/>
    <lineage>
        <taxon>Bacteria</taxon>
        <taxon>Bacillati</taxon>
        <taxon>Bacillota</taxon>
        <taxon>Negativicutes</taxon>
        <taxon>Selenomonadales</taxon>
        <taxon>Selenomonadaceae</taxon>
        <taxon>Schwartzia</taxon>
    </lineage>
</organism>
<evidence type="ECO:0000256" key="5">
    <source>
        <dbReference type="ARBA" id="ARBA00023136"/>
    </source>
</evidence>
<gene>
    <name evidence="8" type="ORF">SAMN02745190_00798</name>
</gene>
<dbReference type="GO" id="GO:0043190">
    <property type="term" value="C:ATP-binding cassette (ABC) transporter complex"/>
    <property type="evidence" value="ECO:0007669"/>
    <property type="project" value="InterPro"/>
</dbReference>
<evidence type="ECO:0000313" key="8">
    <source>
        <dbReference type="EMBL" id="SHE60860.1"/>
    </source>
</evidence>
<feature type="transmembrane region" description="Helical" evidence="7">
    <location>
        <begin position="21"/>
        <end position="43"/>
    </location>
</feature>
<dbReference type="PANTHER" id="PTHR30477:SF18">
    <property type="entry name" value="METAL TRANSPORT SYSTEM MEMBRANE PROTEIN CT_417-RELATED"/>
    <property type="match status" value="1"/>
</dbReference>
<dbReference type="InterPro" id="IPR001626">
    <property type="entry name" value="ABC_TroCD"/>
</dbReference>
<evidence type="ECO:0000256" key="6">
    <source>
        <dbReference type="RuleBase" id="RU003943"/>
    </source>
</evidence>
<dbReference type="OrthoDB" id="9778117at2"/>
<feature type="transmembrane region" description="Helical" evidence="7">
    <location>
        <begin position="258"/>
        <end position="274"/>
    </location>
</feature>
<evidence type="ECO:0000256" key="1">
    <source>
        <dbReference type="ARBA" id="ARBA00004141"/>
    </source>
</evidence>
<accession>A0A1M4UW87</accession>
<evidence type="ECO:0000313" key="9">
    <source>
        <dbReference type="Proteomes" id="UP000184404"/>
    </source>
</evidence>
<reference evidence="8 9" key="1">
    <citation type="submission" date="2016-11" db="EMBL/GenBank/DDBJ databases">
        <authorList>
            <person name="Jaros S."/>
            <person name="Januszkiewicz K."/>
            <person name="Wedrychowicz H."/>
        </authorList>
    </citation>
    <scope>NUCLEOTIDE SEQUENCE [LARGE SCALE GENOMIC DNA]</scope>
    <source>
        <strain evidence="8 9">DSM 10502</strain>
    </source>
</reference>
<feature type="transmembrane region" description="Helical" evidence="7">
    <location>
        <begin position="144"/>
        <end position="167"/>
    </location>
</feature>
<comment type="similarity">
    <text evidence="2 6">Belongs to the ABC-3 integral membrane protein family.</text>
</comment>
<keyword evidence="4 7" id="KW-1133">Transmembrane helix</keyword>
<dbReference type="Gene3D" id="1.10.3470.10">
    <property type="entry name" value="ABC transporter involved in vitamin B12 uptake, BtuC"/>
    <property type="match status" value="1"/>
</dbReference>
<feature type="transmembrane region" description="Helical" evidence="7">
    <location>
        <begin position="63"/>
        <end position="91"/>
    </location>
</feature>
<evidence type="ECO:0000256" key="7">
    <source>
        <dbReference type="SAM" id="Phobius"/>
    </source>
</evidence>
<keyword evidence="3 6" id="KW-0812">Transmembrane</keyword>
<sequence length="282" mass="29994">MENIYMLLEMLLPFEWVEHTFMKNAFLAVLLVTPLFGILSTMVVSNRMAFFSDSLGHGAFTGIALGAILGMGSPLASLIIFSLVFALLITYIKNNSRTSADTVIGVFSSTAVAVGLMLMSRGGGFNKFSSYLIGDILSITPEDLAALLLVFIVVVTAWAFLFNRLLVLSINASFAGSRGIHVFLTESLFAALLAVVVAVSIQWVGLLIINSLLVLPAAAARNAASGVKEYHLLSVGTAMISGVTGLISAYYFNMAAGAAIVAAAAVIFFATWMLRGKFLNKT</sequence>
<dbReference type="SUPFAM" id="SSF81345">
    <property type="entry name" value="ABC transporter involved in vitamin B12 uptake, BtuC"/>
    <property type="match status" value="1"/>
</dbReference>
<feature type="transmembrane region" description="Helical" evidence="7">
    <location>
        <begin position="103"/>
        <end position="124"/>
    </location>
</feature>
<keyword evidence="6" id="KW-0813">Transport</keyword>
<name>A0A1M4UW87_9FIRM</name>
<keyword evidence="5 7" id="KW-0472">Membrane</keyword>
<dbReference type="EMBL" id="FQUG01000003">
    <property type="protein sequence ID" value="SHE60860.1"/>
    <property type="molecule type" value="Genomic_DNA"/>
</dbReference>
<evidence type="ECO:0000256" key="3">
    <source>
        <dbReference type="ARBA" id="ARBA00022692"/>
    </source>
</evidence>
<feature type="transmembrane region" description="Helical" evidence="7">
    <location>
        <begin position="232"/>
        <end position="252"/>
    </location>
</feature>
<dbReference type="Proteomes" id="UP000184404">
    <property type="component" value="Unassembled WGS sequence"/>
</dbReference>
<dbReference type="Pfam" id="PF00950">
    <property type="entry name" value="ABC-3"/>
    <property type="match status" value="1"/>
</dbReference>
<dbReference type="RefSeq" id="WP_072934897.1">
    <property type="nucleotide sequence ID" value="NZ_FQUG01000003.1"/>
</dbReference>
<proteinExistence type="inferred from homology"/>
<dbReference type="GO" id="GO:0010043">
    <property type="term" value="P:response to zinc ion"/>
    <property type="evidence" value="ECO:0007669"/>
    <property type="project" value="TreeGrafter"/>
</dbReference>
<evidence type="ECO:0000256" key="4">
    <source>
        <dbReference type="ARBA" id="ARBA00022989"/>
    </source>
</evidence>
<dbReference type="InterPro" id="IPR037294">
    <property type="entry name" value="ABC_BtuC-like"/>
</dbReference>
<keyword evidence="9" id="KW-1185">Reference proteome</keyword>
<dbReference type="GO" id="GO:0055085">
    <property type="term" value="P:transmembrane transport"/>
    <property type="evidence" value="ECO:0007669"/>
    <property type="project" value="InterPro"/>
</dbReference>
<dbReference type="STRING" id="1123243.SAMN02745190_00798"/>
<protein>
    <submittedName>
        <fullName evidence="8">Zinc transport system permease protein</fullName>
    </submittedName>
</protein>